<keyword evidence="2 4" id="KW-0560">Oxidoreductase</keyword>
<evidence type="ECO:0000259" key="5">
    <source>
        <dbReference type="Pfam" id="PF00389"/>
    </source>
</evidence>
<dbReference type="PANTHER" id="PTHR43761:SF1">
    <property type="entry name" value="D-ISOMER SPECIFIC 2-HYDROXYACID DEHYDROGENASE CATALYTIC DOMAIN-CONTAINING PROTEIN-RELATED"/>
    <property type="match status" value="1"/>
</dbReference>
<dbReference type="PROSITE" id="PS00670">
    <property type="entry name" value="D_2_HYDROXYACID_DH_2"/>
    <property type="match status" value="1"/>
</dbReference>
<evidence type="ECO:0000313" key="7">
    <source>
        <dbReference type="EMBL" id="AZS82910.1"/>
    </source>
</evidence>
<protein>
    <submittedName>
        <fullName evidence="8">2-hydroxyacid dehydrogenase</fullName>
    </submittedName>
    <submittedName>
        <fullName evidence="7">C-terminal binding protein</fullName>
    </submittedName>
</protein>
<feature type="domain" description="D-isomer specific 2-hydroxyacid dehydrogenase NAD-binding" evidence="6">
    <location>
        <begin position="111"/>
        <end position="283"/>
    </location>
</feature>
<organism evidence="7 9">
    <name type="scientific">Streptomyces griseoviridis</name>
    <dbReference type="NCBI Taxonomy" id="45398"/>
    <lineage>
        <taxon>Bacteria</taxon>
        <taxon>Bacillati</taxon>
        <taxon>Actinomycetota</taxon>
        <taxon>Actinomycetes</taxon>
        <taxon>Kitasatosporales</taxon>
        <taxon>Streptomycetaceae</taxon>
        <taxon>Streptomyces</taxon>
    </lineage>
</organism>
<evidence type="ECO:0000256" key="1">
    <source>
        <dbReference type="ARBA" id="ARBA00005854"/>
    </source>
</evidence>
<dbReference type="CDD" id="cd05299">
    <property type="entry name" value="CtBP_dh"/>
    <property type="match status" value="1"/>
</dbReference>
<dbReference type="EMBL" id="CP029078">
    <property type="protein sequence ID" value="QCN90240.1"/>
    <property type="molecule type" value="Genomic_DNA"/>
</dbReference>
<dbReference type="PROSITE" id="PS00671">
    <property type="entry name" value="D_2_HYDROXYACID_DH_3"/>
    <property type="match status" value="1"/>
</dbReference>
<dbReference type="InterPro" id="IPR043322">
    <property type="entry name" value="CtBP"/>
</dbReference>
<proteinExistence type="inferred from homology"/>
<evidence type="ECO:0000313" key="10">
    <source>
        <dbReference type="Proteomes" id="UP000501753"/>
    </source>
</evidence>
<dbReference type="GO" id="GO:0003714">
    <property type="term" value="F:transcription corepressor activity"/>
    <property type="evidence" value="ECO:0007669"/>
    <property type="project" value="InterPro"/>
</dbReference>
<dbReference type="GO" id="GO:0051287">
    <property type="term" value="F:NAD binding"/>
    <property type="evidence" value="ECO:0007669"/>
    <property type="project" value="InterPro"/>
</dbReference>
<dbReference type="Gene3D" id="3.40.50.720">
    <property type="entry name" value="NAD(P)-binding Rossmann-like Domain"/>
    <property type="match status" value="2"/>
</dbReference>
<evidence type="ECO:0000256" key="4">
    <source>
        <dbReference type="RuleBase" id="RU003719"/>
    </source>
</evidence>
<reference evidence="7 9" key="2">
    <citation type="submission" date="2018-12" db="EMBL/GenBank/DDBJ databases">
        <title>Streptomyces griseoviridis F1-27 complete genome.</title>
        <authorList>
            <person name="Mariita R.M."/>
            <person name="Sello J.K."/>
        </authorList>
    </citation>
    <scope>NUCLEOTIDE SEQUENCE [LARGE SCALE GENOMIC DNA]</scope>
    <source>
        <strain evidence="7 9">F1-27</strain>
    </source>
</reference>
<keyword evidence="3" id="KW-0520">NAD</keyword>
<dbReference type="GO" id="GO:0016616">
    <property type="term" value="F:oxidoreductase activity, acting on the CH-OH group of donors, NAD or NADP as acceptor"/>
    <property type="evidence" value="ECO:0007669"/>
    <property type="project" value="InterPro"/>
</dbReference>
<comment type="similarity">
    <text evidence="1 4">Belongs to the D-isomer specific 2-hydroxyacid dehydrogenase family.</text>
</comment>
<dbReference type="Pfam" id="PF00389">
    <property type="entry name" value="2-Hacid_dh"/>
    <property type="match status" value="1"/>
</dbReference>
<evidence type="ECO:0000256" key="3">
    <source>
        <dbReference type="ARBA" id="ARBA00023027"/>
    </source>
</evidence>
<evidence type="ECO:0000313" key="9">
    <source>
        <dbReference type="Proteomes" id="UP000271291"/>
    </source>
</evidence>
<accession>A0A3Q9KPS0</accession>
<sequence>MSHPIVVITDTEELDPGPGVRLLSDAGFEVRLAGSRDPDVIAALAHDADALIVGYARVDAALLDRLPKLRVLATMSAGHDMIDTVEAARRGLWVANLPHAATEDVAVHALAQALSLTRGLPQADAVVRSGGWSQDLTETPRRAGELTLGVLGLGRIARELTRIAAPVFGRVIAHDPHVPDRPDGPERVDLDTLVRDADILSLHVPSTPRTRGMVNAGLLARMRRGSMLVNVSRGDLVDPEALLDALDDGRLAGAALDVFPVEPPAAADRLRSHPRLRLSPHSAFLSDASLRAYATEPARNVIAWWTTGRPHTPVVVPADATSGQGAS</sequence>
<dbReference type="RefSeq" id="WP_127175826.1">
    <property type="nucleotide sequence ID" value="NZ_CP029078.1"/>
</dbReference>
<gene>
    <name evidence="8" type="ORF">DDJ31_39065</name>
    <name evidence="7" type="ORF">ELQ87_00295</name>
</gene>
<dbReference type="InterPro" id="IPR006139">
    <property type="entry name" value="D-isomer_2_OHA_DH_cat_dom"/>
</dbReference>
<reference evidence="8 10" key="1">
    <citation type="submission" date="2018-04" db="EMBL/GenBank/DDBJ databases">
        <title>Complete genome sequences of Streptomyces griseoviridis K61 and characterization of antagonistic properties of biological control agents.</title>
        <authorList>
            <person name="Mariita R.M."/>
            <person name="Sello J.K."/>
        </authorList>
    </citation>
    <scope>NUCLEOTIDE SEQUENCE [LARGE SCALE GENOMIC DNA]</scope>
    <source>
        <strain evidence="8 10">K61</strain>
    </source>
</reference>
<dbReference type="EMBL" id="CP034687">
    <property type="protein sequence ID" value="AZS82910.1"/>
    <property type="molecule type" value="Genomic_DNA"/>
</dbReference>
<dbReference type="AlphaFoldDB" id="A0A3Q9KPS0"/>
<dbReference type="SUPFAM" id="SSF51735">
    <property type="entry name" value="NAD(P)-binding Rossmann-fold domains"/>
    <property type="match status" value="1"/>
</dbReference>
<dbReference type="InterPro" id="IPR006140">
    <property type="entry name" value="D-isomer_DH_NAD-bd"/>
</dbReference>
<dbReference type="Pfam" id="PF02826">
    <property type="entry name" value="2-Hacid_dh_C"/>
    <property type="match status" value="1"/>
</dbReference>
<keyword evidence="10" id="KW-1185">Reference proteome</keyword>
<evidence type="ECO:0000259" key="6">
    <source>
        <dbReference type="Pfam" id="PF02826"/>
    </source>
</evidence>
<dbReference type="Proteomes" id="UP000501753">
    <property type="component" value="Chromosome"/>
</dbReference>
<feature type="domain" description="D-isomer specific 2-hydroxyacid dehydrogenase catalytic" evidence="5">
    <location>
        <begin position="18"/>
        <end position="314"/>
    </location>
</feature>
<dbReference type="OrthoDB" id="117809at2"/>
<dbReference type="InterPro" id="IPR036291">
    <property type="entry name" value="NAD(P)-bd_dom_sf"/>
</dbReference>
<dbReference type="InterPro" id="IPR029753">
    <property type="entry name" value="D-isomer_DH_CS"/>
</dbReference>
<name>A0A3Q9KPS0_STRGD</name>
<evidence type="ECO:0000313" key="8">
    <source>
        <dbReference type="EMBL" id="QCN90240.1"/>
    </source>
</evidence>
<dbReference type="KEGG" id="sgd:ELQ87_00295"/>
<dbReference type="SUPFAM" id="SSF52283">
    <property type="entry name" value="Formate/glycerate dehydrogenase catalytic domain-like"/>
    <property type="match status" value="1"/>
</dbReference>
<dbReference type="Proteomes" id="UP000271291">
    <property type="component" value="Chromosome"/>
</dbReference>
<dbReference type="PANTHER" id="PTHR43761">
    <property type="entry name" value="D-ISOMER SPECIFIC 2-HYDROXYACID DEHYDROGENASE FAMILY PROTEIN (AFU_ORTHOLOGUE AFUA_1G13630)"/>
    <property type="match status" value="1"/>
</dbReference>
<evidence type="ECO:0000256" key="2">
    <source>
        <dbReference type="ARBA" id="ARBA00023002"/>
    </source>
</evidence>
<dbReference type="InterPro" id="IPR050418">
    <property type="entry name" value="D-iso_2-hydroxyacid_DH_PdxB"/>
</dbReference>